<evidence type="ECO:0000313" key="1">
    <source>
        <dbReference type="EMBL" id="TLD72320.1"/>
    </source>
</evidence>
<dbReference type="RefSeq" id="WP_138084676.1">
    <property type="nucleotide sequence ID" value="NZ_VAUV01000002.1"/>
</dbReference>
<evidence type="ECO:0000313" key="2">
    <source>
        <dbReference type="Proteomes" id="UP000306196"/>
    </source>
</evidence>
<accession>A0A5R8KJ93</accession>
<reference evidence="1 2" key="1">
    <citation type="submission" date="2019-05" db="EMBL/GenBank/DDBJ databases">
        <title>Verrucobacter flavum gen. nov., sp. nov. a new member of the family Verrucomicrobiaceae.</title>
        <authorList>
            <person name="Szuroczki S."/>
            <person name="Abbaszade G."/>
            <person name="Szabo A."/>
            <person name="Felfoldi T."/>
            <person name="Schumann P."/>
            <person name="Boka K."/>
            <person name="Keki Z."/>
            <person name="Toumi M."/>
            <person name="Toth E."/>
        </authorList>
    </citation>
    <scope>NUCLEOTIDE SEQUENCE [LARGE SCALE GENOMIC DNA]</scope>
    <source>
        <strain evidence="1 2">MG-N-17</strain>
    </source>
</reference>
<protein>
    <recommendedName>
        <fullName evidence="3">Polysaccharide chain length determinant N-terminal domain-containing protein</fullName>
    </recommendedName>
</protein>
<name>A0A5R8KJ93_9BACT</name>
<evidence type="ECO:0008006" key="3">
    <source>
        <dbReference type="Google" id="ProtNLM"/>
    </source>
</evidence>
<dbReference type="AlphaFoldDB" id="A0A5R8KJ93"/>
<gene>
    <name evidence="1" type="ORF">FEM03_02905</name>
</gene>
<comment type="caution">
    <text evidence="1">The sequence shown here is derived from an EMBL/GenBank/DDBJ whole genome shotgun (WGS) entry which is preliminary data.</text>
</comment>
<proteinExistence type="predicted"/>
<sequence length="211" mass="23922">MPPPPLHSRVHRFAKYLPLFLCLLAISLEAIRLKTRPIQYIAIARLKISSSAPDQPTLKSFPKTLVREFFETQIEVIQSHQVHLGALHRLNSLHPNLQPAEVSLKVLHHPGSTFLSIGAFGTQSEYPAHYLDAVIDEYLSWRKNVMDISKKGSIQMEPDFALTVLQRPQPNLIHPPPYRRNLIIAAIIGTLLGWIMKRIVERSSHRPSPAC</sequence>
<keyword evidence="2" id="KW-1185">Reference proteome</keyword>
<organism evidence="1 2">
    <name type="scientific">Phragmitibacter flavus</name>
    <dbReference type="NCBI Taxonomy" id="2576071"/>
    <lineage>
        <taxon>Bacteria</taxon>
        <taxon>Pseudomonadati</taxon>
        <taxon>Verrucomicrobiota</taxon>
        <taxon>Verrucomicrobiia</taxon>
        <taxon>Verrucomicrobiales</taxon>
        <taxon>Verrucomicrobiaceae</taxon>
        <taxon>Phragmitibacter</taxon>
    </lineage>
</organism>
<dbReference type="Proteomes" id="UP000306196">
    <property type="component" value="Unassembled WGS sequence"/>
</dbReference>
<dbReference type="EMBL" id="VAUV01000002">
    <property type="protein sequence ID" value="TLD72320.1"/>
    <property type="molecule type" value="Genomic_DNA"/>
</dbReference>